<dbReference type="SMR" id="Q8T850"/>
<feature type="transmembrane region" description="Helical" evidence="1">
    <location>
        <begin position="6"/>
        <end position="24"/>
    </location>
</feature>
<reference evidence="2 3" key="1">
    <citation type="journal article" date="2005" name="Nature">
        <title>The genome of the social amoeba Dictyostelium discoideum.</title>
        <authorList>
            <consortium name="The Dictyostelium discoideum Sequencing Consortium"/>
            <person name="Eichinger L."/>
            <person name="Pachebat J.A."/>
            <person name="Glockner G."/>
            <person name="Rajandream M.A."/>
            <person name="Sucgang R."/>
            <person name="Berriman M."/>
            <person name="Song J."/>
            <person name="Olsen R."/>
            <person name="Szafranski K."/>
            <person name="Xu Q."/>
            <person name="Tunggal B."/>
            <person name="Kummerfeld S."/>
            <person name="Madera M."/>
            <person name="Konfortov B.A."/>
            <person name="Rivero F."/>
            <person name="Bankier A.T."/>
            <person name="Lehmann R."/>
            <person name="Hamlin N."/>
            <person name="Davies R."/>
            <person name="Gaudet P."/>
            <person name="Fey P."/>
            <person name="Pilcher K."/>
            <person name="Chen G."/>
            <person name="Saunders D."/>
            <person name="Sodergren E."/>
            <person name="Davis P."/>
            <person name="Kerhornou A."/>
            <person name="Nie X."/>
            <person name="Hall N."/>
            <person name="Anjard C."/>
            <person name="Hemphill L."/>
            <person name="Bason N."/>
            <person name="Farbrother P."/>
            <person name="Desany B."/>
            <person name="Just E."/>
            <person name="Morio T."/>
            <person name="Rost R."/>
            <person name="Churcher C."/>
            <person name="Cooper J."/>
            <person name="Haydock S."/>
            <person name="van Driessche N."/>
            <person name="Cronin A."/>
            <person name="Goodhead I."/>
            <person name="Muzny D."/>
            <person name="Mourier T."/>
            <person name="Pain A."/>
            <person name="Lu M."/>
            <person name="Harper D."/>
            <person name="Lindsay R."/>
            <person name="Hauser H."/>
            <person name="James K."/>
            <person name="Quiles M."/>
            <person name="Madan Babu M."/>
            <person name="Saito T."/>
            <person name="Buchrieser C."/>
            <person name="Wardroper A."/>
            <person name="Felder M."/>
            <person name="Thangavelu M."/>
            <person name="Johnson D."/>
            <person name="Knights A."/>
            <person name="Loulseged H."/>
            <person name="Mungall K."/>
            <person name="Oliver K."/>
            <person name="Price C."/>
            <person name="Quail M.A."/>
            <person name="Urushihara H."/>
            <person name="Hernandez J."/>
            <person name="Rabbinowitsch E."/>
            <person name="Steffen D."/>
            <person name="Sanders M."/>
            <person name="Ma J."/>
            <person name="Kohara Y."/>
            <person name="Sharp S."/>
            <person name="Simmonds M."/>
            <person name="Spiegler S."/>
            <person name="Tivey A."/>
            <person name="Sugano S."/>
            <person name="White B."/>
            <person name="Walker D."/>
            <person name="Woodward J."/>
            <person name="Winckler T."/>
            <person name="Tanaka Y."/>
            <person name="Shaulsky G."/>
            <person name="Schleicher M."/>
            <person name="Weinstock G."/>
            <person name="Rosenthal A."/>
            <person name="Cox E.C."/>
            <person name="Chisholm R.L."/>
            <person name="Gibbs R."/>
            <person name="Loomis W.F."/>
            <person name="Platzer M."/>
            <person name="Kay R.R."/>
            <person name="Williams J."/>
            <person name="Dear P.H."/>
            <person name="Noegel A.A."/>
            <person name="Barrell B."/>
            <person name="Kuspa A."/>
        </authorList>
    </citation>
    <scope>NUCLEOTIDE SEQUENCE [LARGE SCALE GENOMIC DNA]</scope>
    <source>
        <strain evidence="2 3">AX4</strain>
    </source>
</reference>
<name>Q8T850_DICDI</name>
<accession>Q554F1</accession>
<evidence type="ECO:0000313" key="3">
    <source>
        <dbReference type="Proteomes" id="UP000002195"/>
    </source>
</evidence>
<dbReference type="RefSeq" id="XP_643760.1">
    <property type="nucleotide sequence ID" value="XM_638668.1"/>
</dbReference>
<dbReference type="InterPro" id="IPR057394">
    <property type="entry name" value="PIGBOS1"/>
</dbReference>
<dbReference type="dictyBase" id="DDB_G0275259"/>
<evidence type="ECO:0000313" key="2">
    <source>
        <dbReference type="EMBL" id="EAL69910.1"/>
    </source>
</evidence>
<dbReference type="AlphaFoldDB" id="Q8T850"/>
<dbReference type="KEGG" id="ddi:DDB_G0275259"/>
<accession>Q8T850</accession>
<dbReference type="HOGENOM" id="CLU_3176502_0_0_1"/>
<proteinExistence type="predicted"/>
<keyword evidence="1" id="KW-0472">Membrane</keyword>
<keyword evidence="3" id="KW-1185">Reference proteome</keyword>
<keyword evidence="1" id="KW-0812">Transmembrane</keyword>
<dbReference type="VEuPathDB" id="AmoebaDB:DDB_G0275259"/>
<dbReference type="Proteomes" id="UP000002195">
    <property type="component" value="Unassembled WGS sequence"/>
</dbReference>
<dbReference type="EMBL" id="AAFI02000013">
    <property type="protein sequence ID" value="EAL69910.1"/>
    <property type="molecule type" value="Genomic_DNA"/>
</dbReference>
<dbReference type="FunCoup" id="Q8T850">
    <property type="interactions" value="88"/>
</dbReference>
<evidence type="ECO:0000256" key="1">
    <source>
        <dbReference type="SAM" id="Phobius"/>
    </source>
</evidence>
<gene>
    <name evidence="2" type="ORF">DDB_G0275259</name>
</gene>
<dbReference type="Pfam" id="PF23670">
    <property type="entry name" value="PIGBOS1"/>
    <property type="match status" value="1"/>
</dbReference>
<dbReference type="InParanoid" id="Q8T850"/>
<dbReference type="PaxDb" id="44689-DDB0304402"/>
<keyword evidence="1" id="KW-1133">Transmembrane helix</keyword>
<dbReference type="eggNOG" id="ENOG502RIN3">
    <property type="taxonomic scope" value="Eukaryota"/>
</dbReference>
<dbReference type="GeneID" id="8619805"/>
<organism evidence="2 3">
    <name type="scientific">Dictyostelium discoideum</name>
    <name type="common">Social amoeba</name>
    <dbReference type="NCBI Taxonomy" id="44689"/>
    <lineage>
        <taxon>Eukaryota</taxon>
        <taxon>Amoebozoa</taxon>
        <taxon>Evosea</taxon>
        <taxon>Eumycetozoa</taxon>
        <taxon>Dictyostelia</taxon>
        <taxon>Dictyosteliales</taxon>
        <taxon>Dictyosteliaceae</taxon>
        <taxon>Dictyostelium</taxon>
    </lineage>
</organism>
<protein>
    <submittedName>
        <fullName evidence="2">Uncharacterized protein</fullName>
    </submittedName>
</protein>
<sequence length="47" mass="5377">MNRRDLIPLLSAIALGAVSGYYIFSPGLKQIGQEQRLEFQKNQQQQK</sequence>
<comment type="caution">
    <text evidence="2">The sequence shown here is derived from an EMBL/GenBank/DDBJ whole genome shotgun (WGS) entry which is preliminary data.</text>
</comment>